<feature type="region of interest" description="Disordered" evidence="1">
    <location>
        <begin position="845"/>
        <end position="881"/>
    </location>
</feature>
<feature type="compositionally biased region" description="Gly residues" evidence="1">
    <location>
        <begin position="55"/>
        <end position="72"/>
    </location>
</feature>
<feature type="compositionally biased region" description="Polar residues" evidence="1">
    <location>
        <begin position="448"/>
        <end position="461"/>
    </location>
</feature>
<dbReference type="STRING" id="6832.A0A553NBR6"/>
<dbReference type="GO" id="GO:0004715">
    <property type="term" value="F:non-membrane spanning protein tyrosine kinase activity"/>
    <property type="evidence" value="ECO:0007669"/>
    <property type="project" value="InterPro"/>
</dbReference>
<feature type="compositionally biased region" description="Low complexity" evidence="1">
    <location>
        <begin position="518"/>
        <end position="531"/>
    </location>
</feature>
<comment type="caution">
    <text evidence="3">The sequence shown here is derived from an EMBL/GenBank/DDBJ whole genome shotgun (WGS) entry which is preliminary data.</text>
</comment>
<feature type="compositionally biased region" description="Low complexity" evidence="1">
    <location>
        <begin position="167"/>
        <end position="183"/>
    </location>
</feature>
<keyword evidence="4" id="KW-1185">Reference proteome</keyword>
<feature type="compositionally biased region" description="Basic and acidic residues" evidence="1">
    <location>
        <begin position="569"/>
        <end position="591"/>
    </location>
</feature>
<evidence type="ECO:0000313" key="3">
    <source>
        <dbReference type="EMBL" id="TRY62894.1"/>
    </source>
</evidence>
<feature type="compositionally biased region" description="Low complexity" evidence="1">
    <location>
        <begin position="775"/>
        <end position="786"/>
    </location>
</feature>
<feature type="compositionally biased region" description="Polar residues" evidence="1">
    <location>
        <begin position="137"/>
        <end position="149"/>
    </location>
</feature>
<feature type="compositionally biased region" description="Basic and acidic residues" evidence="1">
    <location>
        <begin position="344"/>
        <end position="357"/>
    </location>
</feature>
<dbReference type="SMART" id="SM00808">
    <property type="entry name" value="FABD"/>
    <property type="match status" value="1"/>
</dbReference>
<feature type="compositionally biased region" description="Basic and acidic residues" evidence="1">
    <location>
        <begin position="416"/>
        <end position="425"/>
    </location>
</feature>
<evidence type="ECO:0000256" key="1">
    <source>
        <dbReference type="SAM" id="MobiDB-lite"/>
    </source>
</evidence>
<feature type="compositionally biased region" description="Low complexity" evidence="1">
    <location>
        <begin position="392"/>
        <end position="403"/>
    </location>
</feature>
<evidence type="ECO:0000259" key="2">
    <source>
        <dbReference type="SMART" id="SM00808"/>
    </source>
</evidence>
<dbReference type="OMA" id="NEPHGAH"/>
<feature type="compositionally biased region" description="Basic and acidic residues" evidence="1">
    <location>
        <begin position="751"/>
        <end position="763"/>
    </location>
</feature>
<accession>A0A553NBR6</accession>
<name>A0A553NBR6_TIGCA</name>
<gene>
    <name evidence="3" type="ORF">TCAL_03897</name>
</gene>
<sequence length="981" mass="103081">MGAQPGKEARPASAQGGIVATGGPGAPLPPTPGWPAGTELSGSAGPLKSRKNAGGRVGAGPSGTRYPGGSGGSASLRSGPPAGPGSGYGGLMPGPEDGSVGLSPLPLMSQRHAPATPEGMLKHRPLPEIPPDEMSGILSTKSTVVQLRRNTNKKGRQAPTPPRRTSKPQSPKDNSSSSGSPRSLAHHQRNRKDIQVGALDEHNLKRAVHRYGTLPKGARIGAYLESLRQSGMTPEPVVEQGVESDSVLENRSLIDGGDNSLERIAHNAQMLRSNSSHGGFSSANRASPNPRPSGSIGPRRPGDSTSPLRGATAEGLDSLYHPGEVASPPDGRERPRPSPRSKRKDSNKENLPDKFEKGVISSESESEMIPPPTKSSISPISEARTWESPIVGSLSSSGSAAFESEGRMNRSTFKPHPGDNPEHMKSLKGALGLKLADELRTAHDNKPKMQNGQKKASSSRPASKGEPNTLLNNPENGSHHPATQLVSELSESLRSRAKSPIPPERKSHKVSNNPHTQSSSAEKPGSASSSSLPTQTQTGFGVGSAPSPSPPPPPAHEIDFKANLRKVKRGEDPNRKEAVSKTDSHEVDFKSNLKKAKPTELAPTPTAEDSAAKGIVDFKARLKKANTSHEAKAPNALDHASPESDPMDLKARLRKVSGPKTAPPSHSSVGCTSATPPAPNKSDEMASLKEAPEDDPEPHDDPTNEDKRKSTGSISSLRKMWESSEQSSGRKKSSPTNESHNPAGSPTSADGNEKTTVKFEKRVWPPVPSTETEKPMVPVKPTMKPTLAPPTTKPPKEPGVKPPPKPAAKPTLCNNIYAAPSTVTRPKPSVAHKPVVLGRNATAAATSTGSSTSGAAASATLPSSSGAQMGGSSNSGLGSDRESLLELSVTLGGKLSTAKRDSPLTSSTLKQLNTQVGTFHSSCANYLDQVPATGRFRYRSLLNKLEEQSRELQDLQASGTNTQIVNDIQTTVRDLVTVIQR</sequence>
<dbReference type="Pfam" id="PF08919">
    <property type="entry name" value="F_actin_bind"/>
    <property type="match status" value="1"/>
</dbReference>
<dbReference type="AlphaFoldDB" id="A0A553NBR6"/>
<dbReference type="EMBL" id="VCGU01000458">
    <property type="protein sequence ID" value="TRY62894.1"/>
    <property type="molecule type" value="Genomic_DNA"/>
</dbReference>
<feature type="compositionally biased region" description="Polar residues" evidence="1">
    <location>
        <begin position="273"/>
        <end position="286"/>
    </location>
</feature>
<feature type="compositionally biased region" description="Basic and acidic residues" evidence="1">
    <location>
        <begin position="699"/>
        <end position="709"/>
    </location>
</feature>
<proteinExistence type="predicted"/>
<feature type="compositionally biased region" description="Basic and acidic residues" evidence="1">
    <location>
        <begin position="681"/>
        <end position="691"/>
    </location>
</feature>
<dbReference type="InterPro" id="IPR015015">
    <property type="entry name" value="F-actin-binding"/>
</dbReference>
<feature type="region of interest" description="Disordered" evidence="1">
    <location>
        <begin position="231"/>
        <end position="254"/>
    </location>
</feature>
<feature type="compositionally biased region" description="Low complexity" evidence="1">
    <location>
        <begin position="845"/>
        <end position="867"/>
    </location>
</feature>
<feature type="region of interest" description="Disordered" evidence="1">
    <location>
        <begin position="273"/>
        <end position="612"/>
    </location>
</feature>
<organism evidence="3 4">
    <name type="scientific">Tigriopus californicus</name>
    <name type="common">Marine copepod</name>
    <dbReference type="NCBI Taxonomy" id="6832"/>
    <lineage>
        <taxon>Eukaryota</taxon>
        <taxon>Metazoa</taxon>
        <taxon>Ecdysozoa</taxon>
        <taxon>Arthropoda</taxon>
        <taxon>Crustacea</taxon>
        <taxon>Multicrustacea</taxon>
        <taxon>Hexanauplia</taxon>
        <taxon>Copepoda</taxon>
        <taxon>Harpacticoida</taxon>
        <taxon>Harpacticidae</taxon>
        <taxon>Tigriopus</taxon>
    </lineage>
</organism>
<dbReference type="Gene3D" id="1.20.120.330">
    <property type="entry name" value="Nucleotidyltransferases domain 2"/>
    <property type="match status" value="1"/>
</dbReference>
<feature type="compositionally biased region" description="Polar residues" evidence="1">
    <location>
        <begin position="664"/>
        <end position="675"/>
    </location>
</feature>
<feature type="region of interest" description="Disordered" evidence="1">
    <location>
        <begin position="624"/>
        <end position="812"/>
    </location>
</feature>
<dbReference type="Proteomes" id="UP000318571">
    <property type="component" value="Chromosome 10"/>
</dbReference>
<protein>
    <recommendedName>
        <fullName evidence="2">F-actin binding domain-containing protein</fullName>
    </recommendedName>
</protein>
<evidence type="ECO:0000313" key="4">
    <source>
        <dbReference type="Proteomes" id="UP000318571"/>
    </source>
</evidence>
<feature type="compositionally biased region" description="Basic and acidic residues" evidence="1">
    <location>
        <begin position="435"/>
        <end position="447"/>
    </location>
</feature>
<dbReference type="GO" id="GO:0005524">
    <property type="term" value="F:ATP binding"/>
    <property type="evidence" value="ECO:0007669"/>
    <property type="project" value="InterPro"/>
</dbReference>
<feature type="domain" description="F-actin binding" evidence="2">
    <location>
        <begin position="828"/>
        <end position="981"/>
    </location>
</feature>
<feature type="region of interest" description="Disordered" evidence="1">
    <location>
        <begin position="1"/>
        <end position="190"/>
    </location>
</feature>
<feature type="compositionally biased region" description="Polar residues" evidence="1">
    <location>
        <begin position="735"/>
        <end position="750"/>
    </location>
</feature>
<reference evidence="3 4" key="1">
    <citation type="journal article" date="2018" name="Nat. Ecol. Evol.">
        <title>Genomic signatures of mitonuclear coevolution across populations of Tigriopus californicus.</title>
        <authorList>
            <person name="Barreto F.S."/>
            <person name="Watson E.T."/>
            <person name="Lima T.G."/>
            <person name="Willett C.S."/>
            <person name="Edmands S."/>
            <person name="Li W."/>
            <person name="Burton R.S."/>
        </authorList>
    </citation>
    <scope>NUCLEOTIDE SEQUENCE [LARGE SCALE GENOMIC DNA]</scope>
    <source>
        <strain evidence="3 4">San Diego</strain>
    </source>
</reference>